<dbReference type="AlphaFoldDB" id="A0A8J2BP02"/>
<feature type="compositionally biased region" description="Basic and acidic residues" evidence="1">
    <location>
        <begin position="167"/>
        <end position="181"/>
    </location>
</feature>
<sequence>MFAERSKRGHVSLLTRRLLGAVGIGPNEDHPTLAETDRLGNLVGIRGMRFNLHGKSEEETEAIFAFKWKKIFRALRRIGQGACDRTIGSSQAKGQAGVRRSRSGRLAFFLRLCSGDRDYSKSAFFCAGRGRDDPSRAFLHLCDRRGQPRASSGHGFSRARGVVPPPGEDRVSPNAHPCERR</sequence>
<accession>A0A8J2BP02</accession>
<gene>
    <name evidence="2" type="ORF">MPNT_190014</name>
</gene>
<dbReference type="EMBL" id="CAJNOB010000011">
    <property type="protein sequence ID" value="CAF0695354.1"/>
    <property type="molecule type" value="Genomic_DNA"/>
</dbReference>
<feature type="region of interest" description="Disordered" evidence="1">
    <location>
        <begin position="147"/>
        <end position="181"/>
    </location>
</feature>
<proteinExistence type="predicted"/>
<reference evidence="2" key="1">
    <citation type="submission" date="2021-02" db="EMBL/GenBank/DDBJ databases">
        <authorList>
            <person name="Cremers G."/>
            <person name="Picone N."/>
        </authorList>
    </citation>
    <scope>NUCLEOTIDE SEQUENCE</scope>
    <source>
        <strain evidence="2">PQ17</strain>
    </source>
</reference>
<evidence type="ECO:0000256" key="1">
    <source>
        <dbReference type="SAM" id="MobiDB-lite"/>
    </source>
</evidence>
<evidence type="ECO:0000313" key="2">
    <source>
        <dbReference type="EMBL" id="CAF0695354.1"/>
    </source>
</evidence>
<keyword evidence="3" id="KW-1185">Reference proteome</keyword>
<organism evidence="2 3">
    <name type="scientific">Candidatus Methylacidithermus pantelleriae</name>
    <dbReference type="NCBI Taxonomy" id="2744239"/>
    <lineage>
        <taxon>Bacteria</taxon>
        <taxon>Pseudomonadati</taxon>
        <taxon>Verrucomicrobiota</taxon>
        <taxon>Methylacidiphilae</taxon>
        <taxon>Methylacidiphilales</taxon>
        <taxon>Methylacidiphilaceae</taxon>
        <taxon>Candidatus Methylacidithermus</taxon>
    </lineage>
</organism>
<protein>
    <submittedName>
        <fullName evidence="2">Uncharacterized protein</fullName>
    </submittedName>
</protein>
<evidence type="ECO:0000313" key="3">
    <source>
        <dbReference type="Proteomes" id="UP000663859"/>
    </source>
</evidence>
<name>A0A8J2BP02_9BACT</name>
<dbReference type="Proteomes" id="UP000663859">
    <property type="component" value="Unassembled WGS sequence"/>
</dbReference>
<comment type="caution">
    <text evidence="2">The sequence shown here is derived from an EMBL/GenBank/DDBJ whole genome shotgun (WGS) entry which is preliminary data.</text>
</comment>